<name>A0A6P4ZTR4_BRABE</name>
<evidence type="ECO:0000313" key="2">
    <source>
        <dbReference type="Proteomes" id="UP000515135"/>
    </source>
</evidence>
<proteinExistence type="predicted"/>
<sequence>MVDKYASNLLETLLTGEARLGARDTGRHRSSPAGEEAILAGVGALQIGQHRGAEQDRRFHDDPTRKARCPKIRTGNKADVYGPKRVIAVNPGLRTHLDGTRYWSGSQR</sequence>
<keyword evidence="2" id="KW-1185">Reference proteome</keyword>
<feature type="region of interest" description="Disordered" evidence="1">
    <location>
        <begin position="49"/>
        <end position="69"/>
    </location>
</feature>
<dbReference type="OrthoDB" id="5988260at2759"/>
<evidence type="ECO:0000256" key="1">
    <source>
        <dbReference type="SAM" id="MobiDB-lite"/>
    </source>
</evidence>
<accession>A0A6P4ZTR4</accession>
<gene>
    <name evidence="3" type="primary">LOC109485400</name>
</gene>
<dbReference type="AlphaFoldDB" id="A0A6P4ZTR4"/>
<dbReference type="RefSeq" id="XP_019644560.1">
    <property type="nucleotide sequence ID" value="XM_019789001.1"/>
</dbReference>
<dbReference type="Proteomes" id="UP000515135">
    <property type="component" value="Unplaced"/>
</dbReference>
<protein>
    <submittedName>
        <fullName evidence="3">Uncharacterized protein LOC109485400 isoform X2</fullName>
    </submittedName>
</protein>
<dbReference type="GeneID" id="109485400"/>
<evidence type="ECO:0000313" key="3">
    <source>
        <dbReference type="RefSeq" id="XP_019644560.1"/>
    </source>
</evidence>
<reference evidence="3" key="1">
    <citation type="submission" date="2025-08" db="UniProtKB">
        <authorList>
            <consortium name="RefSeq"/>
        </authorList>
    </citation>
    <scope>IDENTIFICATION</scope>
    <source>
        <tissue evidence="3">Gonad</tissue>
    </source>
</reference>
<feature type="compositionally biased region" description="Basic and acidic residues" evidence="1">
    <location>
        <begin position="51"/>
        <end position="65"/>
    </location>
</feature>
<organism evidence="2 3">
    <name type="scientific">Branchiostoma belcheri</name>
    <name type="common">Amphioxus</name>
    <dbReference type="NCBI Taxonomy" id="7741"/>
    <lineage>
        <taxon>Eukaryota</taxon>
        <taxon>Metazoa</taxon>
        <taxon>Chordata</taxon>
        <taxon>Cephalochordata</taxon>
        <taxon>Leptocardii</taxon>
        <taxon>Amphioxiformes</taxon>
        <taxon>Branchiostomatidae</taxon>
        <taxon>Branchiostoma</taxon>
    </lineage>
</organism>